<sequence>MKRTGVALIALTLTLGTLGAKAESLLDIYELALENDAQLKAEEATYLANREAKNLGMSALLPKVNANYSRAGSDTSTDSETFQVVEDGITAVNSTTDNDTITDAFQVSLNQALFDLPAWFSFKAGEETTKQAEATFAGNQQNLIVRVVDAYLGVLRAQDNLEASRAQERAFERQLEQTQQRFEVGLIAITDVYEAQAAYDLSQVNRIVDENNVAVALEQLSVLTGQKHGNLSVLKEDFEINPPEPLDRSAWVDFALENNFSLKAAKFQEEAARQSSKSAALEHGFKISGNYSYSDNQTDGRRTITPETQFNSSPFNNTDGDRWELRVDMPLYSGGAISANRRQAAQQFNAAREQRINLGRTTVTNTRSLHMTVVSDVSRVKARKQSIVSSRSALDATQAGYEVGTRNVVDVLNAQNTLFAAQRDYANSRYDYIINMMRLKEQAGLLSPQDVINLDSYLLTPPAPAASSSK</sequence>
<dbReference type="GO" id="GO:0009279">
    <property type="term" value="C:cell outer membrane"/>
    <property type="evidence" value="ECO:0007669"/>
    <property type="project" value="UniProtKB-SubCell"/>
</dbReference>
<keyword evidence="4" id="KW-1134">Transmembrane beta strand</keyword>
<proteinExistence type="inferred from homology"/>
<keyword evidence="5" id="KW-0812">Transmembrane</keyword>
<evidence type="ECO:0000256" key="6">
    <source>
        <dbReference type="ARBA" id="ARBA00023136"/>
    </source>
</evidence>
<dbReference type="RefSeq" id="WP_149611788.1">
    <property type="nucleotide sequence ID" value="NZ_VTUX01000005.1"/>
</dbReference>
<feature type="region of interest" description="Disordered" evidence="8">
    <location>
        <begin position="292"/>
        <end position="319"/>
    </location>
</feature>
<gene>
    <name evidence="10" type="ORF">F0M18_12550</name>
</gene>
<keyword evidence="7" id="KW-0998">Cell outer membrane</keyword>
<dbReference type="GO" id="GO:1990281">
    <property type="term" value="C:efflux pump complex"/>
    <property type="evidence" value="ECO:0007669"/>
    <property type="project" value="TreeGrafter"/>
</dbReference>
<comment type="similarity">
    <text evidence="2">Belongs to the outer membrane factor (OMF) (TC 1.B.17) family.</text>
</comment>
<keyword evidence="3" id="KW-0813">Transport</keyword>
<dbReference type="Pfam" id="PF02321">
    <property type="entry name" value="OEP"/>
    <property type="match status" value="2"/>
</dbReference>
<dbReference type="Proteomes" id="UP000323708">
    <property type="component" value="Unassembled WGS sequence"/>
</dbReference>
<evidence type="ECO:0000256" key="9">
    <source>
        <dbReference type="SAM" id="SignalP"/>
    </source>
</evidence>
<accession>A0A5B0WUM6</accession>
<evidence type="ECO:0000256" key="5">
    <source>
        <dbReference type="ARBA" id="ARBA00022692"/>
    </source>
</evidence>
<dbReference type="AlphaFoldDB" id="A0A5B0WUM6"/>
<dbReference type="NCBIfam" id="TIGR01844">
    <property type="entry name" value="type_I_sec_TolC"/>
    <property type="match status" value="1"/>
</dbReference>
<name>A0A5B0WUM6_9GAMM</name>
<comment type="caution">
    <text evidence="10">The sequence shown here is derived from an EMBL/GenBank/DDBJ whole genome shotgun (WGS) entry which is preliminary data.</text>
</comment>
<evidence type="ECO:0000256" key="3">
    <source>
        <dbReference type="ARBA" id="ARBA00022448"/>
    </source>
</evidence>
<reference evidence="10 11" key="1">
    <citation type="submission" date="2019-09" db="EMBL/GenBank/DDBJ databases">
        <authorList>
            <person name="Chen X.-Y."/>
        </authorList>
    </citation>
    <scope>NUCLEOTIDE SEQUENCE [LARGE SCALE GENOMIC DNA]</scope>
    <source>
        <strain evidence="10 11">NY5</strain>
    </source>
</reference>
<evidence type="ECO:0000256" key="7">
    <source>
        <dbReference type="ARBA" id="ARBA00023237"/>
    </source>
</evidence>
<comment type="subcellular location">
    <subcellularLocation>
        <location evidence="1">Cell outer membrane</location>
    </subcellularLocation>
</comment>
<evidence type="ECO:0000313" key="10">
    <source>
        <dbReference type="EMBL" id="KAA1190633.1"/>
    </source>
</evidence>
<dbReference type="EMBL" id="VTUX01000005">
    <property type="protein sequence ID" value="KAA1190633.1"/>
    <property type="molecule type" value="Genomic_DNA"/>
</dbReference>
<dbReference type="InterPro" id="IPR003423">
    <property type="entry name" value="OMP_efflux"/>
</dbReference>
<keyword evidence="6" id="KW-0472">Membrane</keyword>
<dbReference type="InterPro" id="IPR010130">
    <property type="entry name" value="T1SS_OMP_TolC"/>
</dbReference>
<feature type="compositionally biased region" description="Polar residues" evidence="8">
    <location>
        <begin position="305"/>
        <end position="318"/>
    </location>
</feature>
<dbReference type="GO" id="GO:0015562">
    <property type="term" value="F:efflux transmembrane transporter activity"/>
    <property type="evidence" value="ECO:0007669"/>
    <property type="project" value="InterPro"/>
</dbReference>
<feature type="chain" id="PRO_5022844102" evidence="9">
    <location>
        <begin position="23"/>
        <end position="470"/>
    </location>
</feature>
<feature type="signal peptide" evidence="9">
    <location>
        <begin position="1"/>
        <end position="22"/>
    </location>
</feature>
<keyword evidence="9" id="KW-0732">Signal</keyword>
<evidence type="ECO:0000256" key="2">
    <source>
        <dbReference type="ARBA" id="ARBA00007613"/>
    </source>
</evidence>
<dbReference type="Gene3D" id="1.20.1600.10">
    <property type="entry name" value="Outer membrane efflux proteins (OEP)"/>
    <property type="match status" value="1"/>
</dbReference>
<evidence type="ECO:0000256" key="8">
    <source>
        <dbReference type="SAM" id="MobiDB-lite"/>
    </source>
</evidence>
<dbReference type="InterPro" id="IPR051906">
    <property type="entry name" value="TolC-like"/>
</dbReference>
<dbReference type="PANTHER" id="PTHR30026:SF20">
    <property type="entry name" value="OUTER MEMBRANE PROTEIN TOLC"/>
    <property type="match status" value="1"/>
</dbReference>
<keyword evidence="11" id="KW-1185">Reference proteome</keyword>
<evidence type="ECO:0000256" key="4">
    <source>
        <dbReference type="ARBA" id="ARBA00022452"/>
    </source>
</evidence>
<dbReference type="GO" id="GO:0015288">
    <property type="term" value="F:porin activity"/>
    <property type="evidence" value="ECO:0007669"/>
    <property type="project" value="TreeGrafter"/>
</dbReference>
<organism evidence="10 11">
    <name type="scientific">Pseudohalioglobus sediminis</name>
    <dbReference type="NCBI Taxonomy" id="2606449"/>
    <lineage>
        <taxon>Bacteria</taxon>
        <taxon>Pseudomonadati</taxon>
        <taxon>Pseudomonadota</taxon>
        <taxon>Gammaproteobacteria</taxon>
        <taxon>Cellvibrionales</taxon>
        <taxon>Halieaceae</taxon>
        <taxon>Pseudohalioglobus</taxon>
    </lineage>
</organism>
<dbReference type="SUPFAM" id="SSF56954">
    <property type="entry name" value="Outer membrane efflux proteins (OEP)"/>
    <property type="match status" value="1"/>
</dbReference>
<dbReference type="PANTHER" id="PTHR30026">
    <property type="entry name" value="OUTER MEMBRANE PROTEIN TOLC"/>
    <property type="match status" value="1"/>
</dbReference>
<protein>
    <submittedName>
        <fullName evidence="10">TolC family outer membrane protein</fullName>
    </submittedName>
</protein>
<evidence type="ECO:0000256" key="1">
    <source>
        <dbReference type="ARBA" id="ARBA00004442"/>
    </source>
</evidence>
<evidence type="ECO:0000313" key="11">
    <source>
        <dbReference type="Proteomes" id="UP000323708"/>
    </source>
</evidence>